<evidence type="ECO:0000313" key="2">
    <source>
        <dbReference type="EMBL" id="MFC5583265.1"/>
    </source>
</evidence>
<dbReference type="RefSeq" id="WP_377330131.1">
    <property type="nucleotide sequence ID" value="NZ_JBHSNG010000041.1"/>
</dbReference>
<protein>
    <submittedName>
        <fullName evidence="2">Uncharacterized protein</fullName>
    </submittedName>
</protein>
<sequence>MTMHSPSAFIDEGGGSVRPQAARRSTYGEAENFPTSGNVGLAASLKFAGLCKSRAYQYGLVPIYGDDGNRIDQGKVAPFPWLPMPDSIIRAPGQKKIFLAEEIRTWRDAVTARSRQGAQTNLNKTNALIERGDNQHEQQ</sequence>
<gene>
    <name evidence="2" type="ORF">ACFPPB_19310</name>
</gene>
<dbReference type="Proteomes" id="UP001596111">
    <property type="component" value="Unassembled WGS sequence"/>
</dbReference>
<evidence type="ECO:0000313" key="3">
    <source>
        <dbReference type="Proteomes" id="UP001596111"/>
    </source>
</evidence>
<reference evidence="3" key="1">
    <citation type="journal article" date="2019" name="Int. J. Syst. Evol. Microbiol.">
        <title>The Global Catalogue of Microorganisms (GCM) 10K type strain sequencing project: providing services to taxonomists for standard genome sequencing and annotation.</title>
        <authorList>
            <consortium name="The Broad Institute Genomics Platform"/>
            <consortium name="The Broad Institute Genome Sequencing Center for Infectious Disease"/>
            <person name="Wu L."/>
            <person name="Ma J."/>
        </authorList>
    </citation>
    <scope>NUCLEOTIDE SEQUENCE [LARGE SCALE GENOMIC DNA]</scope>
    <source>
        <strain evidence="3">CGMCC 1.13587</strain>
    </source>
</reference>
<name>A0ABW0T4B2_9GAMM</name>
<comment type="caution">
    <text evidence="2">The sequence shown here is derived from an EMBL/GenBank/DDBJ whole genome shotgun (WGS) entry which is preliminary data.</text>
</comment>
<evidence type="ECO:0000256" key="1">
    <source>
        <dbReference type="SAM" id="MobiDB-lite"/>
    </source>
</evidence>
<keyword evidence="3" id="KW-1185">Reference proteome</keyword>
<dbReference type="EMBL" id="JBHSNG010000041">
    <property type="protein sequence ID" value="MFC5583265.1"/>
    <property type="molecule type" value="Genomic_DNA"/>
</dbReference>
<proteinExistence type="predicted"/>
<organism evidence="2 3">
    <name type="scientific">Rhodanobacter terrae</name>
    <dbReference type="NCBI Taxonomy" id="418647"/>
    <lineage>
        <taxon>Bacteria</taxon>
        <taxon>Pseudomonadati</taxon>
        <taxon>Pseudomonadota</taxon>
        <taxon>Gammaproteobacteria</taxon>
        <taxon>Lysobacterales</taxon>
        <taxon>Rhodanobacteraceae</taxon>
        <taxon>Rhodanobacter</taxon>
    </lineage>
</organism>
<accession>A0ABW0T4B2</accession>
<feature type="region of interest" description="Disordered" evidence="1">
    <location>
        <begin position="1"/>
        <end position="21"/>
    </location>
</feature>